<evidence type="ECO:0000313" key="2">
    <source>
        <dbReference type="EMBL" id="QYS93121.1"/>
    </source>
</evidence>
<evidence type="ECO:0000313" key="3">
    <source>
        <dbReference type="Proteomes" id="UP000826661"/>
    </source>
</evidence>
<proteinExistence type="predicted"/>
<dbReference type="Proteomes" id="UP000826661">
    <property type="component" value="Chromosome I"/>
</dbReference>
<keyword evidence="3" id="KW-1185">Reference proteome</keyword>
<protein>
    <submittedName>
        <fullName evidence="2">Uncharacterized protein</fullName>
    </submittedName>
</protein>
<evidence type="ECO:0000256" key="1">
    <source>
        <dbReference type="SAM" id="MobiDB-lite"/>
    </source>
</evidence>
<accession>A0A8G0P9J4</accession>
<reference evidence="2 3" key="1">
    <citation type="journal article" date="2021" name="BMC Genomics">
        <title>Telomere-to-telomere genome assembly of asparaginase-producing Trichoderma simmonsii.</title>
        <authorList>
            <person name="Chung D."/>
            <person name="Kwon Y.M."/>
            <person name="Yang Y."/>
        </authorList>
    </citation>
    <scope>NUCLEOTIDE SEQUENCE [LARGE SCALE GENOMIC DNA]</scope>
    <source>
        <strain evidence="2 3">GH-Sj1</strain>
    </source>
</reference>
<dbReference type="EMBL" id="CP075864">
    <property type="protein sequence ID" value="QYS93121.1"/>
    <property type="molecule type" value="Genomic_DNA"/>
</dbReference>
<gene>
    <name evidence="2" type="ORF">H0G86_000513</name>
</gene>
<dbReference type="AlphaFoldDB" id="A0A8G0P9J4"/>
<name>A0A8G0P9J4_9HYPO</name>
<feature type="region of interest" description="Disordered" evidence="1">
    <location>
        <begin position="73"/>
        <end position="121"/>
    </location>
</feature>
<organism evidence="2 3">
    <name type="scientific">Trichoderma simmonsii</name>
    <dbReference type="NCBI Taxonomy" id="1491479"/>
    <lineage>
        <taxon>Eukaryota</taxon>
        <taxon>Fungi</taxon>
        <taxon>Dikarya</taxon>
        <taxon>Ascomycota</taxon>
        <taxon>Pezizomycotina</taxon>
        <taxon>Sordariomycetes</taxon>
        <taxon>Hypocreomycetidae</taxon>
        <taxon>Hypocreales</taxon>
        <taxon>Hypocreaceae</taxon>
        <taxon>Trichoderma</taxon>
    </lineage>
</organism>
<feature type="compositionally biased region" description="Basic and acidic residues" evidence="1">
    <location>
        <begin position="73"/>
        <end position="83"/>
    </location>
</feature>
<sequence>MAPAATAGYWCEDDDTLNVCHFYSLTQRSTTIRLVAHFPSGYSSPTFGMSCVKTGGWRPSWLDKEGEIERRARLNRETGKDAEPVWNKSSIGRKHSPRWPGDYSTSRPTNPVPSIMFPSAC</sequence>